<dbReference type="InterPro" id="IPR020069">
    <property type="entry name" value="Ribosomal_bL9_C"/>
</dbReference>
<dbReference type="GO" id="GO:0019843">
    <property type="term" value="F:rRNA binding"/>
    <property type="evidence" value="ECO:0007669"/>
    <property type="project" value="UniProtKB-UniRule"/>
</dbReference>
<dbReference type="EMBL" id="CP060719">
    <property type="protein sequence ID" value="QNN69541.1"/>
    <property type="molecule type" value="Genomic_DNA"/>
</dbReference>
<comment type="similarity">
    <text evidence="1 7">Belongs to the bacterial ribosomal protein bL9 family.</text>
</comment>
<evidence type="ECO:0000256" key="5">
    <source>
        <dbReference type="ARBA" id="ARBA00023274"/>
    </source>
</evidence>
<keyword evidence="10" id="KW-1185">Reference proteome</keyword>
<dbReference type="InterPro" id="IPR036791">
    <property type="entry name" value="Ribosomal_bL9_C_sf"/>
</dbReference>
<dbReference type="InterPro" id="IPR020594">
    <property type="entry name" value="Ribosomal_bL9_bac/chp"/>
</dbReference>
<dbReference type="Pfam" id="PF01281">
    <property type="entry name" value="Ribosomal_L9_N"/>
    <property type="match status" value="1"/>
</dbReference>
<name>A0A7G9SNW6_9GAMM</name>
<keyword evidence="2 7" id="KW-0699">rRNA-binding</keyword>
<dbReference type="InterPro" id="IPR009027">
    <property type="entry name" value="Ribosomal_bL9/RNase_H1_N"/>
</dbReference>
<dbReference type="InterPro" id="IPR000244">
    <property type="entry name" value="Ribosomal_bL9"/>
</dbReference>
<protein>
    <recommendedName>
        <fullName evidence="6 7">Large ribosomal subunit protein bL9</fullName>
    </recommendedName>
</protein>
<accession>A0A7G9SNW6</accession>
<dbReference type="PROSITE" id="PS00651">
    <property type="entry name" value="RIBOSOMAL_L9"/>
    <property type="match status" value="1"/>
</dbReference>
<evidence type="ECO:0000256" key="6">
    <source>
        <dbReference type="ARBA" id="ARBA00035292"/>
    </source>
</evidence>
<evidence type="ECO:0000256" key="4">
    <source>
        <dbReference type="ARBA" id="ARBA00022980"/>
    </source>
</evidence>
<feature type="domain" description="Ribosomal protein L9" evidence="8">
    <location>
        <begin position="13"/>
        <end position="40"/>
    </location>
</feature>
<evidence type="ECO:0000256" key="7">
    <source>
        <dbReference type="HAMAP-Rule" id="MF_00503"/>
    </source>
</evidence>
<dbReference type="InterPro" id="IPR036935">
    <property type="entry name" value="Ribosomal_bL9_N_sf"/>
</dbReference>
<keyword evidence="5 7" id="KW-0687">Ribonucleoprotein</keyword>
<evidence type="ECO:0000256" key="3">
    <source>
        <dbReference type="ARBA" id="ARBA00022884"/>
    </source>
</evidence>
<evidence type="ECO:0000313" key="10">
    <source>
        <dbReference type="Proteomes" id="UP000515804"/>
    </source>
</evidence>
<organism evidence="9 10">
    <name type="scientific">Thermomonas carbonis</name>
    <dbReference type="NCBI Taxonomy" id="1463158"/>
    <lineage>
        <taxon>Bacteria</taxon>
        <taxon>Pseudomonadati</taxon>
        <taxon>Pseudomonadota</taxon>
        <taxon>Gammaproteobacteria</taxon>
        <taxon>Lysobacterales</taxon>
        <taxon>Lysobacteraceae</taxon>
        <taxon>Thermomonas</taxon>
    </lineage>
</organism>
<dbReference type="AlphaFoldDB" id="A0A7G9SNW6"/>
<gene>
    <name evidence="7 9" type="primary">rplI</name>
    <name evidence="9" type="ORF">H9L16_12810</name>
</gene>
<dbReference type="Pfam" id="PF03948">
    <property type="entry name" value="Ribosomal_L9_C"/>
    <property type="match status" value="1"/>
</dbReference>
<dbReference type="NCBIfam" id="TIGR00158">
    <property type="entry name" value="L9"/>
    <property type="match status" value="1"/>
</dbReference>
<dbReference type="SUPFAM" id="SSF55653">
    <property type="entry name" value="Ribosomal protein L9 C-domain"/>
    <property type="match status" value="1"/>
</dbReference>
<evidence type="ECO:0000256" key="2">
    <source>
        <dbReference type="ARBA" id="ARBA00022730"/>
    </source>
</evidence>
<sequence length="151" mass="15719">MQLILLQKVVNLGNLGDKVSVKPGYGRNFLVPQGKAVPATAANLAEFEAKRADYEAKAQANLDGASARQAKLADASVTISANASTEGKLYGSVGPREIAEAATKQLGVTVGKSEVVMGEGPIRHTGEFEVLVHLHADVESSLKVIVVPDAA</sequence>
<dbReference type="RefSeq" id="WP_187552059.1">
    <property type="nucleotide sequence ID" value="NZ_BMZL01000001.1"/>
</dbReference>
<dbReference type="SUPFAM" id="SSF55658">
    <property type="entry name" value="L9 N-domain-like"/>
    <property type="match status" value="1"/>
</dbReference>
<dbReference type="GO" id="GO:0006412">
    <property type="term" value="P:translation"/>
    <property type="evidence" value="ECO:0007669"/>
    <property type="project" value="UniProtKB-UniRule"/>
</dbReference>
<dbReference type="Gene3D" id="3.10.430.100">
    <property type="entry name" value="Ribosomal protein L9, C-terminal domain"/>
    <property type="match status" value="1"/>
</dbReference>
<dbReference type="GO" id="GO:0005840">
    <property type="term" value="C:ribosome"/>
    <property type="evidence" value="ECO:0007669"/>
    <property type="project" value="UniProtKB-KW"/>
</dbReference>
<evidence type="ECO:0000259" key="8">
    <source>
        <dbReference type="PROSITE" id="PS00651"/>
    </source>
</evidence>
<dbReference type="GO" id="GO:0003735">
    <property type="term" value="F:structural constituent of ribosome"/>
    <property type="evidence" value="ECO:0007669"/>
    <property type="project" value="InterPro"/>
</dbReference>
<keyword evidence="3 7" id="KW-0694">RNA-binding</keyword>
<proteinExistence type="inferred from homology"/>
<reference evidence="9 10" key="1">
    <citation type="submission" date="2020-08" db="EMBL/GenBank/DDBJ databases">
        <title>Genome sequence of Thermomonas carbonis KCTC 42013T.</title>
        <authorList>
            <person name="Hyun D.-W."/>
            <person name="Bae J.-W."/>
        </authorList>
    </citation>
    <scope>NUCLEOTIDE SEQUENCE [LARGE SCALE GENOMIC DNA]</scope>
    <source>
        <strain evidence="9 10">KCTC 42013</strain>
    </source>
</reference>
<evidence type="ECO:0000313" key="9">
    <source>
        <dbReference type="EMBL" id="QNN69541.1"/>
    </source>
</evidence>
<dbReference type="KEGG" id="tcn:H9L16_12810"/>
<dbReference type="PANTHER" id="PTHR21368">
    <property type="entry name" value="50S RIBOSOMAL PROTEIN L9"/>
    <property type="match status" value="1"/>
</dbReference>
<dbReference type="InterPro" id="IPR020070">
    <property type="entry name" value="Ribosomal_bL9_N"/>
</dbReference>
<dbReference type="Proteomes" id="UP000515804">
    <property type="component" value="Chromosome"/>
</dbReference>
<dbReference type="GO" id="GO:1990904">
    <property type="term" value="C:ribonucleoprotein complex"/>
    <property type="evidence" value="ECO:0007669"/>
    <property type="project" value="UniProtKB-KW"/>
</dbReference>
<dbReference type="Gene3D" id="3.40.5.10">
    <property type="entry name" value="Ribosomal protein L9, N-terminal domain"/>
    <property type="match status" value="1"/>
</dbReference>
<comment type="function">
    <text evidence="7">Binds to the 23S rRNA.</text>
</comment>
<dbReference type="HAMAP" id="MF_00503">
    <property type="entry name" value="Ribosomal_bL9"/>
    <property type="match status" value="1"/>
</dbReference>
<evidence type="ECO:0000256" key="1">
    <source>
        <dbReference type="ARBA" id="ARBA00010605"/>
    </source>
</evidence>
<keyword evidence="4 7" id="KW-0689">Ribosomal protein</keyword>